<dbReference type="AlphaFoldDB" id="A0A4R3M1L0"/>
<name>A0A4R3M1L0_9BURK</name>
<evidence type="ECO:0000313" key="10">
    <source>
        <dbReference type="EMBL" id="TCT07011.1"/>
    </source>
</evidence>
<comment type="subcellular location">
    <subcellularLocation>
        <location evidence="1">Cell inner membrane</location>
        <topology evidence="1">Multi-pass membrane protein</topology>
    </subcellularLocation>
    <subcellularLocation>
        <location evidence="8">Cell membrane</location>
        <topology evidence="8">Multi-pass membrane protein</topology>
    </subcellularLocation>
</comment>
<evidence type="ECO:0000256" key="3">
    <source>
        <dbReference type="ARBA" id="ARBA00022448"/>
    </source>
</evidence>
<feature type="transmembrane region" description="Helical" evidence="8">
    <location>
        <begin position="197"/>
        <end position="220"/>
    </location>
</feature>
<keyword evidence="6 8" id="KW-1133">Transmembrane helix</keyword>
<proteinExistence type="inferred from homology"/>
<dbReference type="Proteomes" id="UP000295525">
    <property type="component" value="Unassembled WGS sequence"/>
</dbReference>
<dbReference type="OrthoDB" id="7026155at2"/>
<dbReference type="InterPro" id="IPR043429">
    <property type="entry name" value="ArtM/GltK/GlnP/TcyL/YhdX-like"/>
</dbReference>
<evidence type="ECO:0000256" key="8">
    <source>
        <dbReference type="RuleBase" id="RU363032"/>
    </source>
</evidence>
<keyword evidence="3 8" id="KW-0813">Transport</keyword>
<evidence type="ECO:0000256" key="6">
    <source>
        <dbReference type="ARBA" id="ARBA00022989"/>
    </source>
</evidence>
<evidence type="ECO:0000256" key="7">
    <source>
        <dbReference type="ARBA" id="ARBA00023136"/>
    </source>
</evidence>
<feature type="transmembrane region" description="Helical" evidence="8">
    <location>
        <begin position="73"/>
        <end position="93"/>
    </location>
</feature>
<protein>
    <submittedName>
        <fullName evidence="10">Glutamate transport system permease protein</fullName>
    </submittedName>
</protein>
<dbReference type="InterPro" id="IPR010065">
    <property type="entry name" value="AA_ABC_transptr_permease_3TM"/>
</dbReference>
<keyword evidence="4" id="KW-1003">Cell membrane</keyword>
<dbReference type="GO" id="GO:0022857">
    <property type="term" value="F:transmembrane transporter activity"/>
    <property type="evidence" value="ECO:0007669"/>
    <property type="project" value="InterPro"/>
</dbReference>
<accession>A0A4R3M1L0</accession>
<feature type="domain" description="ABC transmembrane type-1" evidence="9">
    <location>
        <begin position="67"/>
        <end position="257"/>
    </location>
</feature>
<sequence>MSTTNLFEEPGPRGRRRNRAIEAISWVIMAGVAYVVIRTLNKNGAFDAAAWQPFAQWGVWQQLGLGLLNNLRAAVVGMLLSMFFGCFLGWGLLSTRKMVRHPCRVFTDVFNGIPILLLLFFTSLVLPSWGLPLSDFWFLVIALSLYSTAVVGDLVRAGVLALPRGESEAAAALGFSGLQSMWLILLPQALRLMSPALVSQMVIVFKGTTLAFVLGGYFDLLRSATVLGAYFSRSLLQAQGIAAIAFMLINIALSQIASAIDRKEKQRYGVQPVALDELDANGRTAH</sequence>
<feature type="transmembrane region" description="Helical" evidence="8">
    <location>
        <begin position="105"/>
        <end position="130"/>
    </location>
</feature>
<dbReference type="NCBIfam" id="TIGR01726">
    <property type="entry name" value="HEQRo_perm_3TM"/>
    <property type="match status" value="1"/>
</dbReference>
<dbReference type="PANTHER" id="PTHR30614:SF21">
    <property type="entry name" value="AMINO ACID ABC TRANSPORTER PERMEASE"/>
    <property type="match status" value="1"/>
</dbReference>
<dbReference type="InterPro" id="IPR035906">
    <property type="entry name" value="MetI-like_sf"/>
</dbReference>
<feature type="transmembrane region" description="Helical" evidence="8">
    <location>
        <begin position="136"/>
        <end position="155"/>
    </location>
</feature>
<dbReference type="Pfam" id="PF00528">
    <property type="entry name" value="BPD_transp_1"/>
    <property type="match status" value="1"/>
</dbReference>
<dbReference type="EMBL" id="SMAJ01000007">
    <property type="protein sequence ID" value="TCT07011.1"/>
    <property type="molecule type" value="Genomic_DNA"/>
</dbReference>
<evidence type="ECO:0000313" key="11">
    <source>
        <dbReference type="Proteomes" id="UP000295525"/>
    </source>
</evidence>
<comment type="similarity">
    <text evidence="2">Belongs to the binding-protein-dependent transport system permease family. HisMQ subfamily.</text>
</comment>
<dbReference type="RefSeq" id="WP_132582466.1">
    <property type="nucleotide sequence ID" value="NZ_SMAJ01000007.1"/>
</dbReference>
<dbReference type="InterPro" id="IPR000515">
    <property type="entry name" value="MetI-like"/>
</dbReference>
<dbReference type="Gene3D" id="1.10.3720.10">
    <property type="entry name" value="MetI-like"/>
    <property type="match status" value="1"/>
</dbReference>
<keyword evidence="7 8" id="KW-0472">Membrane</keyword>
<evidence type="ECO:0000256" key="4">
    <source>
        <dbReference type="ARBA" id="ARBA00022475"/>
    </source>
</evidence>
<organism evidence="10 11">
    <name type="scientific">Paralcaligenes ureilyticus</name>
    <dbReference type="NCBI Taxonomy" id="627131"/>
    <lineage>
        <taxon>Bacteria</taxon>
        <taxon>Pseudomonadati</taxon>
        <taxon>Pseudomonadota</taxon>
        <taxon>Betaproteobacteria</taxon>
        <taxon>Burkholderiales</taxon>
        <taxon>Alcaligenaceae</taxon>
        <taxon>Paralcaligenes</taxon>
    </lineage>
</organism>
<dbReference type="PANTHER" id="PTHR30614">
    <property type="entry name" value="MEMBRANE COMPONENT OF AMINO ACID ABC TRANSPORTER"/>
    <property type="match status" value="1"/>
</dbReference>
<comment type="caution">
    <text evidence="10">The sequence shown here is derived from an EMBL/GenBank/DDBJ whole genome shotgun (WGS) entry which is preliminary data.</text>
</comment>
<keyword evidence="5 8" id="KW-0812">Transmembrane</keyword>
<dbReference type="GO" id="GO:0006865">
    <property type="term" value="P:amino acid transport"/>
    <property type="evidence" value="ECO:0007669"/>
    <property type="project" value="TreeGrafter"/>
</dbReference>
<keyword evidence="11" id="KW-1185">Reference proteome</keyword>
<dbReference type="SUPFAM" id="SSF161098">
    <property type="entry name" value="MetI-like"/>
    <property type="match status" value="1"/>
</dbReference>
<gene>
    <name evidence="10" type="ORF">EDC26_10766</name>
</gene>
<dbReference type="PROSITE" id="PS50928">
    <property type="entry name" value="ABC_TM1"/>
    <property type="match status" value="1"/>
</dbReference>
<evidence type="ECO:0000256" key="1">
    <source>
        <dbReference type="ARBA" id="ARBA00004429"/>
    </source>
</evidence>
<evidence type="ECO:0000259" key="9">
    <source>
        <dbReference type="PROSITE" id="PS50928"/>
    </source>
</evidence>
<feature type="transmembrane region" description="Helical" evidence="8">
    <location>
        <begin position="241"/>
        <end position="260"/>
    </location>
</feature>
<evidence type="ECO:0000256" key="5">
    <source>
        <dbReference type="ARBA" id="ARBA00022692"/>
    </source>
</evidence>
<dbReference type="CDD" id="cd06261">
    <property type="entry name" value="TM_PBP2"/>
    <property type="match status" value="1"/>
</dbReference>
<dbReference type="GO" id="GO:0043190">
    <property type="term" value="C:ATP-binding cassette (ABC) transporter complex"/>
    <property type="evidence" value="ECO:0007669"/>
    <property type="project" value="InterPro"/>
</dbReference>
<evidence type="ECO:0000256" key="2">
    <source>
        <dbReference type="ARBA" id="ARBA00010072"/>
    </source>
</evidence>
<feature type="transmembrane region" description="Helical" evidence="8">
    <location>
        <begin position="20"/>
        <end position="37"/>
    </location>
</feature>
<reference evidence="10 11" key="1">
    <citation type="submission" date="2019-03" db="EMBL/GenBank/DDBJ databases">
        <title>Genomic Encyclopedia of Type Strains, Phase IV (KMG-IV): sequencing the most valuable type-strain genomes for metagenomic binning, comparative biology and taxonomic classification.</title>
        <authorList>
            <person name="Goeker M."/>
        </authorList>
    </citation>
    <scope>NUCLEOTIDE SEQUENCE [LARGE SCALE GENOMIC DNA]</scope>
    <source>
        <strain evidence="10 11">DSM 24591</strain>
    </source>
</reference>